<dbReference type="AlphaFoldDB" id="A0A9W8MS02"/>
<feature type="region of interest" description="Disordered" evidence="1">
    <location>
        <begin position="88"/>
        <end position="130"/>
    </location>
</feature>
<keyword evidence="2" id="KW-0472">Membrane</keyword>
<accession>A0A9W8MS02</accession>
<feature type="compositionally biased region" description="Low complexity" evidence="1">
    <location>
        <begin position="13"/>
        <end position="28"/>
    </location>
</feature>
<gene>
    <name evidence="3" type="ORF">NLJ89_g11049</name>
</gene>
<proteinExistence type="predicted"/>
<keyword evidence="2" id="KW-1133">Transmembrane helix</keyword>
<evidence type="ECO:0000313" key="4">
    <source>
        <dbReference type="Proteomes" id="UP001148786"/>
    </source>
</evidence>
<comment type="caution">
    <text evidence="3">The sequence shown here is derived from an EMBL/GenBank/DDBJ whole genome shotgun (WGS) entry which is preliminary data.</text>
</comment>
<feature type="transmembrane region" description="Helical" evidence="2">
    <location>
        <begin position="153"/>
        <end position="171"/>
    </location>
</feature>
<feature type="compositionally biased region" description="Basic and acidic residues" evidence="1">
    <location>
        <begin position="110"/>
        <end position="119"/>
    </location>
</feature>
<evidence type="ECO:0000256" key="2">
    <source>
        <dbReference type="SAM" id="Phobius"/>
    </source>
</evidence>
<keyword evidence="4" id="KW-1185">Reference proteome</keyword>
<keyword evidence="2" id="KW-0812">Transmembrane</keyword>
<feature type="region of interest" description="Disordered" evidence="1">
    <location>
        <begin position="1"/>
        <end position="33"/>
    </location>
</feature>
<organism evidence="3 4">
    <name type="scientific">Agrocybe chaxingu</name>
    <dbReference type="NCBI Taxonomy" id="84603"/>
    <lineage>
        <taxon>Eukaryota</taxon>
        <taxon>Fungi</taxon>
        <taxon>Dikarya</taxon>
        <taxon>Basidiomycota</taxon>
        <taxon>Agaricomycotina</taxon>
        <taxon>Agaricomycetes</taxon>
        <taxon>Agaricomycetidae</taxon>
        <taxon>Agaricales</taxon>
        <taxon>Agaricineae</taxon>
        <taxon>Strophariaceae</taxon>
        <taxon>Agrocybe</taxon>
    </lineage>
</organism>
<name>A0A9W8MS02_9AGAR</name>
<evidence type="ECO:0000256" key="1">
    <source>
        <dbReference type="SAM" id="MobiDB-lite"/>
    </source>
</evidence>
<sequence>MMKRLLAKPAPPSSASGGSVGGTPTSVAMNFGSSPGGGGGVGWMSATSGSESEGAYGYSYRRRKDLGRMLEQAMGGARQLCTRLEVRVPHPISPSTGMGVDGGRRQTKGWKSEPEDVGPRRRGRGGFMDEEKDPNITAAIEFDMNLERLDRGIATLGLVALSLVLLKGVVLKCV</sequence>
<dbReference type="EMBL" id="JANKHO010002296">
    <property type="protein sequence ID" value="KAJ3493306.1"/>
    <property type="molecule type" value="Genomic_DNA"/>
</dbReference>
<dbReference type="Proteomes" id="UP001148786">
    <property type="component" value="Unassembled WGS sequence"/>
</dbReference>
<reference evidence="3" key="1">
    <citation type="submission" date="2022-07" db="EMBL/GenBank/DDBJ databases">
        <title>Genome Sequence of Agrocybe chaxingu.</title>
        <authorList>
            <person name="Buettner E."/>
        </authorList>
    </citation>
    <scope>NUCLEOTIDE SEQUENCE</scope>
    <source>
        <strain evidence="3">MP-N11</strain>
    </source>
</reference>
<evidence type="ECO:0000313" key="3">
    <source>
        <dbReference type="EMBL" id="KAJ3493306.1"/>
    </source>
</evidence>
<protein>
    <submittedName>
        <fullName evidence="3">Uncharacterized protein</fullName>
    </submittedName>
</protein>